<reference evidence="1" key="2">
    <citation type="journal article" date="2021" name="PeerJ">
        <title>Extensive microbial diversity within the chicken gut microbiome revealed by metagenomics and culture.</title>
        <authorList>
            <person name="Gilroy R."/>
            <person name="Ravi A."/>
            <person name="Getino M."/>
            <person name="Pursley I."/>
            <person name="Horton D.L."/>
            <person name="Alikhan N.F."/>
            <person name="Baker D."/>
            <person name="Gharbi K."/>
            <person name="Hall N."/>
            <person name="Watson M."/>
            <person name="Adriaenssens E.M."/>
            <person name="Foster-Nyarko E."/>
            <person name="Jarju S."/>
            <person name="Secka A."/>
            <person name="Antonio M."/>
            <person name="Oren A."/>
            <person name="Chaudhuri R.R."/>
            <person name="La Ragione R."/>
            <person name="Hildebrand F."/>
            <person name="Pallen M.J."/>
        </authorList>
    </citation>
    <scope>NUCLEOTIDE SEQUENCE</scope>
    <source>
        <strain evidence="1">ChiHile30-977</strain>
    </source>
</reference>
<sequence length="269" mass="29275">MTCRFFSRALNSNASIHVIVPTPQSNEAEENGAVYASSGTFPVVYLLHGLHGDCNSWMRLSRIEHYVQTRRCAAVMASGGNAFYQDMYRGPAYATFFTRELPALVCGLFPVSSRREDTFIAGLSMGGYGAWHLALAAPDVFSAAASMSGALDIAALCTPDGKRAADSVIHWDAVFQNPDALAGSDSDLFAQYARCARQGLAPRLFQTCGTEDFLYEMNLSARDRMLALGADLTYTEGPGEHTWDYWDLHIQEALDWMLGGRTAGTAAAK</sequence>
<dbReference type="Pfam" id="PF00756">
    <property type="entry name" value="Esterase"/>
    <property type="match status" value="1"/>
</dbReference>
<reference evidence="1" key="1">
    <citation type="submission" date="2020-10" db="EMBL/GenBank/DDBJ databases">
        <authorList>
            <person name="Gilroy R."/>
        </authorList>
    </citation>
    <scope>NUCLEOTIDE SEQUENCE</scope>
    <source>
        <strain evidence="1">ChiHile30-977</strain>
    </source>
</reference>
<protein>
    <submittedName>
        <fullName evidence="1">Tributyrin esterase</fullName>
    </submittedName>
</protein>
<dbReference type="GO" id="GO:0016747">
    <property type="term" value="F:acyltransferase activity, transferring groups other than amino-acyl groups"/>
    <property type="evidence" value="ECO:0007669"/>
    <property type="project" value="TreeGrafter"/>
</dbReference>
<dbReference type="Gene3D" id="3.40.50.1820">
    <property type="entry name" value="alpha/beta hydrolase"/>
    <property type="match status" value="1"/>
</dbReference>
<dbReference type="Proteomes" id="UP000886819">
    <property type="component" value="Unassembled WGS sequence"/>
</dbReference>
<comment type="caution">
    <text evidence="1">The sequence shown here is derived from an EMBL/GenBank/DDBJ whole genome shotgun (WGS) entry which is preliminary data.</text>
</comment>
<dbReference type="PANTHER" id="PTHR48098">
    <property type="entry name" value="ENTEROCHELIN ESTERASE-RELATED"/>
    <property type="match status" value="1"/>
</dbReference>
<dbReference type="InterPro" id="IPR029058">
    <property type="entry name" value="AB_hydrolase_fold"/>
</dbReference>
<dbReference type="EMBL" id="DVFI01000083">
    <property type="protein sequence ID" value="HIQ63005.1"/>
    <property type="molecule type" value="Genomic_DNA"/>
</dbReference>
<dbReference type="InterPro" id="IPR000801">
    <property type="entry name" value="Esterase-like"/>
</dbReference>
<dbReference type="AlphaFoldDB" id="A0A9D1CIP9"/>
<gene>
    <name evidence="1" type="ORF">IAA66_05390</name>
</gene>
<evidence type="ECO:0000313" key="2">
    <source>
        <dbReference type="Proteomes" id="UP000886819"/>
    </source>
</evidence>
<organism evidence="1 2">
    <name type="scientific">Candidatus Avichristensenella intestinipullorum</name>
    <dbReference type="NCBI Taxonomy" id="2840693"/>
    <lineage>
        <taxon>Bacteria</taxon>
        <taxon>Bacillati</taxon>
        <taxon>Bacillota</taxon>
        <taxon>Clostridia</taxon>
        <taxon>Candidatus Avichristensenella</taxon>
    </lineage>
</organism>
<name>A0A9D1CIP9_9FIRM</name>
<evidence type="ECO:0000313" key="1">
    <source>
        <dbReference type="EMBL" id="HIQ63005.1"/>
    </source>
</evidence>
<accession>A0A9D1CIP9</accession>
<dbReference type="PANTHER" id="PTHR48098:SF1">
    <property type="entry name" value="DIACYLGLYCEROL ACYLTRANSFERASE_MYCOLYLTRANSFERASE AG85A"/>
    <property type="match status" value="1"/>
</dbReference>
<proteinExistence type="predicted"/>
<dbReference type="SUPFAM" id="SSF53474">
    <property type="entry name" value="alpha/beta-Hydrolases"/>
    <property type="match status" value="1"/>
</dbReference>
<dbReference type="InterPro" id="IPR050583">
    <property type="entry name" value="Mycobacterial_A85_antigen"/>
</dbReference>